<dbReference type="EMBL" id="CM023481">
    <property type="protein sequence ID" value="KAH6948854.1"/>
    <property type="molecule type" value="Genomic_DNA"/>
</dbReference>
<comment type="caution">
    <text evidence="1">The sequence shown here is derived from an EMBL/GenBank/DDBJ whole genome shotgun (WGS) entry which is preliminary data.</text>
</comment>
<keyword evidence="2" id="KW-1185">Reference proteome</keyword>
<name>A0ACB7TRQ5_HYAAI</name>
<accession>A0ACB7TRQ5</accession>
<sequence length="118" mass="13266">MEGDSVNESDRTRELTLEIEALKLKLELEKMRSSRASSEEPEMRNRHTGVAWYAKELKAVPAPMPTNEPMIPAWFKNVDALFAALSIPKEVQGTVILPFLSDEMRTFVANRSEAGVMS</sequence>
<evidence type="ECO:0000313" key="1">
    <source>
        <dbReference type="EMBL" id="KAH6948854.1"/>
    </source>
</evidence>
<gene>
    <name evidence="1" type="ORF">HPB50_026605</name>
</gene>
<evidence type="ECO:0000313" key="2">
    <source>
        <dbReference type="Proteomes" id="UP000821845"/>
    </source>
</evidence>
<dbReference type="Proteomes" id="UP000821845">
    <property type="component" value="Chromosome 1"/>
</dbReference>
<protein>
    <submittedName>
        <fullName evidence="1">Uncharacterized protein</fullName>
    </submittedName>
</protein>
<proteinExistence type="predicted"/>
<organism evidence="1 2">
    <name type="scientific">Hyalomma asiaticum</name>
    <name type="common">Tick</name>
    <dbReference type="NCBI Taxonomy" id="266040"/>
    <lineage>
        <taxon>Eukaryota</taxon>
        <taxon>Metazoa</taxon>
        <taxon>Ecdysozoa</taxon>
        <taxon>Arthropoda</taxon>
        <taxon>Chelicerata</taxon>
        <taxon>Arachnida</taxon>
        <taxon>Acari</taxon>
        <taxon>Parasitiformes</taxon>
        <taxon>Ixodida</taxon>
        <taxon>Ixodoidea</taxon>
        <taxon>Ixodidae</taxon>
        <taxon>Hyalomminae</taxon>
        <taxon>Hyalomma</taxon>
    </lineage>
</organism>
<reference evidence="1" key="1">
    <citation type="submission" date="2020-05" db="EMBL/GenBank/DDBJ databases">
        <title>Large-scale comparative analyses of tick genomes elucidate their genetic diversity and vector capacities.</title>
        <authorList>
            <person name="Jia N."/>
            <person name="Wang J."/>
            <person name="Shi W."/>
            <person name="Du L."/>
            <person name="Sun Y."/>
            <person name="Zhan W."/>
            <person name="Jiang J."/>
            <person name="Wang Q."/>
            <person name="Zhang B."/>
            <person name="Ji P."/>
            <person name="Sakyi L.B."/>
            <person name="Cui X."/>
            <person name="Yuan T."/>
            <person name="Jiang B."/>
            <person name="Yang W."/>
            <person name="Lam T.T.-Y."/>
            <person name="Chang Q."/>
            <person name="Ding S."/>
            <person name="Wang X."/>
            <person name="Zhu J."/>
            <person name="Ruan X."/>
            <person name="Zhao L."/>
            <person name="Wei J."/>
            <person name="Que T."/>
            <person name="Du C."/>
            <person name="Cheng J."/>
            <person name="Dai P."/>
            <person name="Han X."/>
            <person name="Huang E."/>
            <person name="Gao Y."/>
            <person name="Liu J."/>
            <person name="Shao H."/>
            <person name="Ye R."/>
            <person name="Li L."/>
            <person name="Wei W."/>
            <person name="Wang X."/>
            <person name="Wang C."/>
            <person name="Yang T."/>
            <person name="Huo Q."/>
            <person name="Li W."/>
            <person name="Guo W."/>
            <person name="Chen H."/>
            <person name="Zhou L."/>
            <person name="Ni X."/>
            <person name="Tian J."/>
            <person name="Zhou Y."/>
            <person name="Sheng Y."/>
            <person name="Liu T."/>
            <person name="Pan Y."/>
            <person name="Xia L."/>
            <person name="Li J."/>
            <person name="Zhao F."/>
            <person name="Cao W."/>
        </authorList>
    </citation>
    <scope>NUCLEOTIDE SEQUENCE</scope>
    <source>
        <strain evidence="1">Hyas-2018</strain>
    </source>
</reference>